<name>D7LYK6_ARALL</name>
<keyword evidence="2" id="KW-1185">Reference proteome</keyword>
<dbReference type="HOGENOM" id="CLU_2323629_0_0_1"/>
<protein>
    <submittedName>
        <fullName evidence="1">Predicted protein</fullName>
    </submittedName>
</protein>
<evidence type="ECO:0000313" key="2">
    <source>
        <dbReference type="Proteomes" id="UP000008694"/>
    </source>
</evidence>
<organism evidence="2">
    <name type="scientific">Arabidopsis lyrata subsp. lyrata</name>
    <name type="common">Lyre-leaved rock-cress</name>
    <dbReference type="NCBI Taxonomy" id="81972"/>
    <lineage>
        <taxon>Eukaryota</taxon>
        <taxon>Viridiplantae</taxon>
        <taxon>Streptophyta</taxon>
        <taxon>Embryophyta</taxon>
        <taxon>Tracheophyta</taxon>
        <taxon>Spermatophyta</taxon>
        <taxon>Magnoliopsida</taxon>
        <taxon>eudicotyledons</taxon>
        <taxon>Gunneridae</taxon>
        <taxon>Pentapetalae</taxon>
        <taxon>rosids</taxon>
        <taxon>malvids</taxon>
        <taxon>Brassicales</taxon>
        <taxon>Brassicaceae</taxon>
        <taxon>Camelineae</taxon>
        <taxon>Arabidopsis</taxon>
    </lineage>
</organism>
<evidence type="ECO:0000313" key="1">
    <source>
        <dbReference type="EMBL" id="EFH50187.1"/>
    </source>
</evidence>
<sequence>MKGGAGGYRGGGGRYISGSDGYERKRWRLVVSIRFDGKDGDGGERRQTYTTCHMKGGDRGYGGGGRRYGGGGDGYEKKKVEEISNMGGQGVVKVYTVVVV</sequence>
<dbReference type="Gramene" id="Al_scaffold_0006_1826">
    <property type="protein sequence ID" value="Al_scaffold_0006_1826"/>
    <property type="gene ID" value="Al_scaffold_0006_1826"/>
</dbReference>
<proteinExistence type="predicted"/>
<reference evidence="2" key="1">
    <citation type="journal article" date="2011" name="Nat. Genet.">
        <title>The Arabidopsis lyrata genome sequence and the basis of rapid genome size change.</title>
        <authorList>
            <person name="Hu T.T."/>
            <person name="Pattyn P."/>
            <person name="Bakker E.G."/>
            <person name="Cao J."/>
            <person name="Cheng J.-F."/>
            <person name="Clark R.M."/>
            <person name="Fahlgren N."/>
            <person name="Fawcett J.A."/>
            <person name="Grimwood J."/>
            <person name="Gundlach H."/>
            <person name="Haberer G."/>
            <person name="Hollister J.D."/>
            <person name="Ossowski S."/>
            <person name="Ottilar R.P."/>
            <person name="Salamov A.A."/>
            <person name="Schneeberger K."/>
            <person name="Spannagl M."/>
            <person name="Wang X."/>
            <person name="Yang L."/>
            <person name="Nasrallah M.E."/>
            <person name="Bergelson J."/>
            <person name="Carrington J.C."/>
            <person name="Gaut B.S."/>
            <person name="Schmutz J."/>
            <person name="Mayer K.F.X."/>
            <person name="Van de Peer Y."/>
            <person name="Grigoriev I.V."/>
            <person name="Nordborg M."/>
            <person name="Weigel D."/>
            <person name="Guo Y.-L."/>
        </authorList>
    </citation>
    <scope>NUCLEOTIDE SEQUENCE [LARGE SCALE GENOMIC DNA]</scope>
    <source>
        <strain evidence="2">cv. MN47</strain>
    </source>
</reference>
<dbReference type="Proteomes" id="UP000008694">
    <property type="component" value="Unassembled WGS sequence"/>
</dbReference>
<dbReference type="EMBL" id="GL348718">
    <property type="protein sequence ID" value="EFH50187.1"/>
    <property type="molecule type" value="Genomic_DNA"/>
</dbReference>
<dbReference type="AlphaFoldDB" id="D7LYK6"/>
<accession>D7LYK6</accession>
<gene>
    <name evidence="1" type="ORF">ARALYDRAFT_661761</name>
</gene>